<evidence type="ECO:0000313" key="3">
    <source>
        <dbReference type="Proteomes" id="UP001341840"/>
    </source>
</evidence>
<feature type="compositionally biased region" description="Basic residues" evidence="1">
    <location>
        <begin position="130"/>
        <end position="139"/>
    </location>
</feature>
<keyword evidence="3" id="KW-1185">Reference proteome</keyword>
<organism evidence="2 3">
    <name type="scientific">Stylosanthes scabra</name>
    <dbReference type="NCBI Taxonomy" id="79078"/>
    <lineage>
        <taxon>Eukaryota</taxon>
        <taxon>Viridiplantae</taxon>
        <taxon>Streptophyta</taxon>
        <taxon>Embryophyta</taxon>
        <taxon>Tracheophyta</taxon>
        <taxon>Spermatophyta</taxon>
        <taxon>Magnoliopsida</taxon>
        <taxon>eudicotyledons</taxon>
        <taxon>Gunneridae</taxon>
        <taxon>Pentapetalae</taxon>
        <taxon>rosids</taxon>
        <taxon>fabids</taxon>
        <taxon>Fabales</taxon>
        <taxon>Fabaceae</taxon>
        <taxon>Papilionoideae</taxon>
        <taxon>50 kb inversion clade</taxon>
        <taxon>dalbergioids sensu lato</taxon>
        <taxon>Dalbergieae</taxon>
        <taxon>Pterocarpus clade</taxon>
        <taxon>Stylosanthes</taxon>
    </lineage>
</organism>
<comment type="caution">
    <text evidence="2">The sequence shown here is derived from an EMBL/GenBank/DDBJ whole genome shotgun (WGS) entry which is preliminary data.</text>
</comment>
<evidence type="ECO:0000313" key="2">
    <source>
        <dbReference type="EMBL" id="MED6159319.1"/>
    </source>
</evidence>
<dbReference type="EMBL" id="JASCZI010121056">
    <property type="protein sequence ID" value="MED6159319.1"/>
    <property type="molecule type" value="Genomic_DNA"/>
</dbReference>
<gene>
    <name evidence="2" type="ORF">PIB30_041250</name>
</gene>
<feature type="region of interest" description="Disordered" evidence="1">
    <location>
        <begin position="90"/>
        <end position="145"/>
    </location>
</feature>
<feature type="compositionally biased region" description="Basic and acidic residues" evidence="1">
    <location>
        <begin position="116"/>
        <end position="129"/>
    </location>
</feature>
<proteinExistence type="predicted"/>
<sequence length="196" mass="21946">MDRGACSKARAMRKSLINEKRFRSKTAFIENGQRTTTRRPLQEVNHTTNIGRTGLHLDANTNHNQPLTIASKENICKDHEKENFLFGTHSRSQIGSKRRTSFGEPLKNIDSNQSHSADKAKQARSERASKLAKKRHNRAAHVSNTGNTPISILDFNYTPSSTYQNQLSETTSPTNIPNYGSCNTPIPPNHDAYMIG</sequence>
<name>A0ABU6UE37_9FABA</name>
<protein>
    <submittedName>
        <fullName evidence="2">Uncharacterized protein</fullName>
    </submittedName>
</protein>
<reference evidence="2 3" key="1">
    <citation type="journal article" date="2023" name="Plants (Basel)">
        <title>Bridging the Gap: Combining Genomics and Transcriptomics Approaches to Understand Stylosanthes scabra, an Orphan Legume from the Brazilian Caatinga.</title>
        <authorList>
            <person name="Ferreira-Neto J.R.C."/>
            <person name="da Silva M.D."/>
            <person name="Binneck E."/>
            <person name="de Melo N.F."/>
            <person name="da Silva R.H."/>
            <person name="de Melo A.L.T.M."/>
            <person name="Pandolfi V."/>
            <person name="Bustamante F.O."/>
            <person name="Brasileiro-Vidal A.C."/>
            <person name="Benko-Iseppon A.M."/>
        </authorList>
    </citation>
    <scope>NUCLEOTIDE SEQUENCE [LARGE SCALE GENOMIC DNA]</scope>
    <source>
        <tissue evidence="2">Leaves</tissue>
    </source>
</reference>
<dbReference type="Proteomes" id="UP001341840">
    <property type="component" value="Unassembled WGS sequence"/>
</dbReference>
<feature type="region of interest" description="Disordered" evidence="1">
    <location>
        <begin position="164"/>
        <end position="183"/>
    </location>
</feature>
<accession>A0ABU6UE37</accession>
<evidence type="ECO:0000256" key="1">
    <source>
        <dbReference type="SAM" id="MobiDB-lite"/>
    </source>
</evidence>